<protein>
    <submittedName>
        <fullName evidence="2">BON domain-containing protein</fullName>
    </submittedName>
</protein>
<evidence type="ECO:0000313" key="2">
    <source>
        <dbReference type="EMBL" id="SFK03964.1"/>
    </source>
</evidence>
<accession>A0A1I3W8H9</accession>
<name>A0A1I3W8H9_9BURK</name>
<dbReference type="EMBL" id="FOQU01000017">
    <property type="protein sequence ID" value="SFK03964.1"/>
    <property type="molecule type" value="Genomic_DNA"/>
</dbReference>
<evidence type="ECO:0000313" key="3">
    <source>
        <dbReference type="Proteomes" id="UP000199548"/>
    </source>
</evidence>
<dbReference type="RefSeq" id="WP_143098193.1">
    <property type="nucleotide sequence ID" value="NZ_CP041744.1"/>
</dbReference>
<feature type="domain" description="BON" evidence="1">
    <location>
        <begin position="48"/>
        <end position="118"/>
    </location>
</feature>
<reference evidence="2 3" key="1">
    <citation type="submission" date="2016-10" db="EMBL/GenBank/DDBJ databases">
        <authorList>
            <person name="de Groot N.N."/>
        </authorList>
    </citation>
    <scope>NUCLEOTIDE SEQUENCE [LARGE SCALE GENOMIC DNA]</scope>
    <source>
        <strain evidence="2 3">LMG 23650</strain>
    </source>
</reference>
<dbReference type="InterPro" id="IPR007055">
    <property type="entry name" value="BON_dom"/>
</dbReference>
<dbReference type="OrthoDB" id="9010075at2"/>
<organism evidence="2 3">
    <name type="scientific">Paraburkholderia megapolitana</name>
    <dbReference type="NCBI Taxonomy" id="420953"/>
    <lineage>
        <taxon>Bacteria</taxon>
        <taxon>Pseudomonadati</taxon>
        <taxon>Pseudomonadota</taxon>
        <taxon>Betaproteobacteria</taxon>
        <taxon>Burkholderiales</taxon>
        <taxon>Burkholderiaceae</taxon>
        <taxon>Paraburkholderia</taxon>
    </lineage>
</organism>
<dbReference type="Pfam" id="PF04972">
    <property type="entry name" value="BON"/>
    <property type="match status" value="1"/>
</dbReference>
<dbReference type="AlphaFoldDB" id="A0A1I3W8H9"/>
<dbReference type="STRING" id="420953.SAMN05192543_11718"/>
<dbReference type="Proteomes" id="UP000199548">
    <property type="component" value="Unassembled WGS sequence"/>
</dbReference>
<evidence type="ECO:0000259" key="1">
    <source>
        <dbReference type="PROSITE" id="PS50914"/>
    </source>
</evidence>
<keyword evidence="3" id="KW-1185">Reference proteome</keyword>
<dbReference type="PROSITE" id="PS50914">
    <property type="entry name" value="BON"/>
    <property type="match status" value="1"/>
</dbReference>
<gene>
    <name evidence="2" type="ORF">SAMN05192543_11718</name>
</gene>
<proteinExistence type="predicted"/>
<sequence>MKVIVGKAPGIVLLTAFVSGQVHGQVGAGLNEATTATAPAGKRLEKNVDRRPGYLVRTAISKDNGLGVSPVTVRAHDGAVTLEGSVPDGSQIDPTGATAPSVTGVTLVNSRHSIPLLP</sequence>